<dbReference type="STRING" id="1114972.FD35_GL001633"/>
<evidence type="ECO:0000313" key="2">
    <source>
        <dbReference type="EMBL" id="KRL56540.1"/>
    </source>
</evidence>
<evidence type="ECO:0000256" key="1">
    <source>
        <dbReference type="SAM" id="Phobius"/>
    </source>
</evidence>
<proteinExistence type="predicted"/>
<dbReference type="PANTHER" id="PTHR41771:SF1">
    <property type="entry name" value="MEMBRANE PROTEIN"/>
    <property type="match status" value="1"/>
</dbReference>
<dbReference type="Pfam" id="PF07907">
    <property type="entry name" value="YibE_F"/>
    <property type="match status" value="1"/>
</dbReference>
<sequence length="372" mass="41171">MNVKPKHSANWWVTLVCVLFGGLLVLGVAYDAPIYQRPIAKITNVRNERPVKQQDEFENQDATVHQRINAVLINTIHKGQKITLSNTYSRSGAMDQPYRVGNQVFISKLTRGQQSNIKGPKRDTVVALLTWIVISLLFIFMRSAGFMALLSVGLNAVLFFLAINIDLSLKNGNVFVIFSLISVAFAALTLWLVLGWSRQTVITLTATLSGTALAILISLIVFALTHERGMHYEGLQYVTTLPRPLFLAETLIGSLGAVMDESTDIVATLFELQAERPDVSRNQLFLSGRNVGRSIMGPLINVLFLIFVADTFPLTLLYLKNGNNWGYTYMMNMSMGVIQSLISGLGIVLAIPVASFVASRLMKKKVMTDDNL</sequence>
<evidence type="ECO:0000313" key="3">
    <source>
        <dbReference type="Proteomes" id="UP000051999"/>
    </source>
</evidence>
<dbReference type="PATRIC" id="fig|1114972.6.peg.1660"/>
<name>A0A0R1RIN7_9LACO</name>
<dbReference type="AlphaFoldDB" id="A0A0R1RIN7"/>
<dbReference type="eggNOG" id="COG5438">
    <property type="taxonomic scope" value="Bacteria"/>
</dbReference>
<feature type="transmembrane region" description="Helical" evidence="1">
    <location>
        <begin position="299"/>
        <end position="318"/>
    </location>
</feature>
<dbReference type="EMBL" id="AZFF01000003">
    <property type="protein sequence ID" value="KRL56540.1"/>
    <property type="molecule type" value="Genomic_DNA"/>
</dbReference>
<comment type="caution">
    <text evidence="2">The sequence shown here is derived from an EMBL/GenBank/DDBJ whole genome shotgun (WGS) entry which is preliminary data.</text>
</comment>
<feature type="transmembrane region" description="Helical" evidence="1">
    <location>
        <begin position="12"/>
        <end position="32"/>
    </location>
</feature>
<feature type="transmembrane region" description="Helical" evidence="1">
    <location>
        <begin position="124"/>
        <end position="141"/>
    </location>
</feature>
<gene>
    <name evidence="2" type="ORF">FD35_GL001633</name>
</gene>
<accession>A0A0R1RIN7</accession>
<reference evidence="2 3" key="1">
    <citation type="journal article" date="2015" name="Genome Announc.">
        <title>Expanding the biotechnology potential of lactobacilli through comparative genomics of 213 strains and associated genera.</title>
        <authorList>
            <person name="Sun Z."/>
            <person name="Harris H.M."/>
            <person name="McCann A."/>
            <person name="Guo C."/>
            <person name="Argimon S."/>
            <person name="Zhang W."/>
            <person name="Yang X."/>
            <person name="Jeffery I.B."/>
            <person name="Cooney J.C."/>
            <person name="Kagawa T.F."/>
            <person name="Liu W."/>
            <person name="Song Y."/>
            <person name="Salvetti E."/>
            <person name="Wrobel A."/>
            <person name="Rasinkangas P."/>
            <person name="Parkhill J."/>
            <person name="Rea M.C."/>
            <person name="O'Sullivan O."/>
            <person name="Ritari J."/>
            <person name="Douillard F.P."/>
            <person name="Paul Ross R."/>
            <person name="Yang R."/>
            <person name="Briner A.E."/>
            <person name="Felis G.E."/>
            <person name="de Vos W.M."/>
            <person name="Barrangou R."/>
            <person name="Klaenhammer T.R."/>
            <person name="Caufield P.W."/>
            <person name="Cui Y."/>
            <person name="Zhang H."/>
            <person name="O'Toole P.W."/>
        </authorList>
    </citation>
    <scope>NUCLEOTIDE SEQUENCE [LARGE SCALE GENOMIC DNA]</scope>
    <source>
        <strain evidence="2 3">DSM 15814</strain>
    </source>
</reference>
<protein>
    <submittedName>
        <fullName evidence="2">Multitransmembrane protein</fullName>
    </submittedName>
</protein>
<dbReference type="OrthoDB" id="5753718at2"/>
<dbReference type="PANTHER" id="PTHR41771">
    <property type="entry name" value="MEMBRANE PROTEIN-RELATED"/>
    <property type="match status" value="1"/>
</dbReference>
<feature type="transmembrane region" description="Helical" evidence="1">
    <location>
        <begin position="338"/>
        <end position="358"/>
    </location>
</feature>
<keyword evidence="1" id="KW-1133">Transmembrane helix</keyword>
<dbReference type="RefSeq" id="WP_017262173.1">
    <property type="nucleotide sequence ID" value="NZ_AUAW01000005.1"/>
</dbReference>
<keyword evidence="1" id="KW-0472">Membrane</keyword>
<keyword evidence="1" id="KW-0812">Transmembrane</keyword>
<organism evidence="2 3">
    <name type="scientific">Furfurilactobacillus rossiae DSM 15814</name>
    <dbReference type="NCBI Taxonomy" id="1114972"/>
    <lineage>
        <taxon>Bacteria</taxon>
        <taxon>Bacillati</taxon>
        <taxon>Bacillota</taxon>
        <taxon>Bacilli</taxon>
        <taxon>Lactobacillales</taxon>
        <taxon>Lactobacillaceae</taxon>
        <taxon>Furfurilactobacillus</taxon>
    </lineage>
</organism>
<dbReference type="Proteomes" id="UP000051999">
    <property type="component" value="Unassembled WGS sequence"/>
</dbReference>
<dbReference type="InterPro" id="IPR012507">
    <property type="entry name" value="YibE_F"/>
</dbReference>
<feature type="transmembrane region" description="Helical" evidence="1">
    <location>
        <begin position="147"/>
        <end position="167"/>
    </location>
</feature>
<keyword evidence="3" id="KW-1185">Reference proteome</keyword>
<feature type="transmembrane region" description="Helical" evidence="1">
    <location>
        <begin position="174"/>
        <end position="194"/>
    </location>
</feature>
<feature type="transmembrane region" description="Helical" evidence="1">
    <location>
        <begin position="200"/>
        <end position="224"/>
    </location>
</feature>